<evidence type="ECO:0000256" key="7">
    <source>
        <dbReference type="ARBA" id="ARBA00023004"/>
    </source>
</evidence>
<protein>
    <recommendedName>
        <fullName evidence="3">cysteine desulfurase</fullName>
        <ecNumber evidence="3">2.8.1.7</ecNumber>
    </recommendedName>
</protein>
<proteinExistence type="inferred from homology"/>
<dbReference type="Pfam" id="PF00266">
    <property type="entry name" value="Aminotran_5"/>
    <property type="match status" value="1"/>
</dbReference>
<keyword evidence="8" id="KW-0411">Iron-sulfur</keyword>
<dbReference type="InterPro" id="IPR016454">
    <property type="entry name" value="Cysteine_dSase"/>
</dbReference>
<dbReference type="PIRSF" id="PIRSF005572">
    <property type="entry name" value="NifS"/>
    <property type="match status" value="1"/>
</dbReference>
<keyword evidence="13" id="KW-1185">Reference proteome</keyword>
<name>A0A1G7WVK1_9FLAO</name>
<evidence type="ECO:0000256" key="4">
    <source>
        <dbReference type="ARBA" id="ARBA00022679"/>
    </source>
</evidence>
<dbReference type="EMBL" id="FNCW01000006">
    <property type="protein sequence ID" value="SDG75953.1"/>
    <property type="molecule type" value="Genomic_DNA"/>
</dbReference>
<gene>
    <name evidence="12" type="ORF">SAMN04488027_106158</name>
</gene>
<dbReference type="InterPro" id="IPR020578">
    <property type="entry name" value="Aminotrans_V_PyrdxlP_BS"/>
</dbReference>
<dbReference type="PANTHER" id="PTHR11601">
    <property type="entry name" value="CYSTEINE DESULFURYLASE FAMILY MEMBER"/>
    <property type="match status" value="1"/>
</dbReference>
<dbReference type="GO" id="GO:0046872">
    <property type="term" value="F:metal ion binding"/>
    <property type="evidence" value="ECO:0007669"/>
    <property type="project" value="UniProtKB-KW"/>
</dbReference>
<dbReference type="Gene3D" id="1.10.260.50">
    <property type="match status" value="1"/>
</dbReference>
<evidence type="ECO:0000256" key="8">
    <source>
        <dbReference type="ARBA" id="ARBA00023014"/>
    </source>
</evidence>
<dbReference type="OrthoDB" id="9808002at2"/>
<organism evidence="12 13">
    <name type="scientific">Psychroflexus sediminis</name>
    <dbReference type="NCBI Taxonomy" id="470826"/>
    <lineage>
        <taxon>Bacteria</taxon>
        <taxon>Pseudomonadati</taxon>
        <taxon>Bacteroidota</taxon>
        <taxon>Flavobacteriia</taxon>
        <taxon>Flavobacteriales</taxon>
        <taxon>Flavobacteriaceae</taxon>
        <taxon>Psychroflexus</taxon>
    </lineage>
</organism>
<dbReference type="InterPro" id="IPR015421">
    <property type="entry name" value="PyrdxlP-dep_Trfase_major"/>
</dbReference>
<evidence type="ECO:0000256" key="9">
    <source>
        <dbReference type="ARBA" id="ARBA00050776"/>
    </source>
</evidence>
<dbReference type="AlphaFoldDB" id="A0A1G7WVK1"/>
<evidence type="ECO:0000313" key="13">
    <source>
        <dbReference type="Proteomes" id="UP000199296"/>
    </source>
</evidence>
<dbReference type="STRING" id="470826.SAMN04488027_106158"/>
<evidence type="ECO:0000256" key="1">
    <source>
        <dbReference type="ARBA" id="ARBA00001933"/>
    </source>
</evidence>
<dbReference type="Gene3D" id="3.40.640.10">
    <property type="entry name" value="Type I PLP-dependent aspartate aminotransferase-like (Major domain)"/>
    <property type="match status" value="1"/>
</dbReference>
<dbReference type="SUPFAM" id="SSF53383">
    <property type="entry name" value="PLP-dependent transferases"/>
    <property type="match status" value="1"/>
</dbReference>
<dbReference type="RefSeq" id="WP_093367891.1">
    <property type="nucleotide sequence ID" value="NZ_FNCW01000006.1"/>
</dbReference>
<feature type="domain" description="Aminotransferase class V" evidence="11">
    <location>
        <begin position="4"/>
        <end position="372"/>
    </location>
</feature>
<comment type="catalytic activity">
    <reaction evidence="9">
        <text>(sulfur carrier)-H + L-cysteine = (sulfur carrier)-SH + L-alanine</text>
        <dbReference type="Rhea" id="RHEA:43892"/>
        <dbReference type="Rhea" id="RHEA-COMP:14737"/>
        <dbReference type="Rhea" id="RHEA-COMP:14739"/>
        <dbReference type="ChEBI" id="CHEBI:29917"/>
        <dbReference type="ChEBI" id="CHEBI:35235"/>
        <dbReference type="ChEBI" id="CHEBI:57972"/>
        <dbReference type="ChEBI" id="CHEBI:64428"/>
        <dbReference type="EC" id="2.8.1.7"/>
    </reaction>
</comment>
<evidence type="ECO:0000259" key="11">
    <source>
        <dbReference type="Pfam" id="PF00266"/>
    </source>
</evidence>
<dbReference type="PANTHER" id="PTHR11601:SF34">
    <property type="entry name" value="CYSTEINE DESULFURASE"/>
    <property type="match status" value="1"/>
</dbReference>
<dbReference type="EC" id="2.8.1.7" evidence="3"/>
<evidence type="ECO:0000256" key="3">
    <source>
        <dbReference type="ARBA" id="ARBA00012239"/>
    </source>
</evidence>
<dbReference type="InterPro" id="IPR015422">
    <property type="entry name" value="PyrdxlP-dep_Trfase_small"/>
</dbReference>
<dbReference type="Gene3D" id="3.90.1150.10">
    <property type="entry name" value="Aspartate Aminotransferase, domain 1"/>
    <property type="match status" value="1"/>
</dbReference>
<evidence type="ECO:0000256" key="5">
    <source>
        <dbReference type="ARBA" id="ARBA00022723"/>
    </source>
</evidence>
<dbReference type="Proteomes" id="UP000199296">
    <property type="component" value="Unassembled WGS sequence"/>
</dbReference>
<keyword evidence="4" id="KW-0808">Transferase</keyword>
<comment type="cofactor">
    <cofactor evidence="1 10">
        <name>pyridoxal 5'-phosphate</name>
        <dbReference type="ChEBI" id="CHEBI:597326"/>
    </cofactor>
</comment>
<keyword evidence="5" id="KW-0479">Metal-binding</keyword>
<sequence>METVYLDNAATTQIDDEVISAMHESMRSNFGNPSSIHAFGRKAKAAVETARKSIASLLNISSSNIVFTSGGTEADNMAISCAVRDLGVTKIISSRIEHHAVLNCVEFLDAEQKIDLQFVNLDQDGSVDLAHLEQLLSENPDAKTLVSLMHINNEIGNILDIKAVGELCQKHKAYFHSDTVQSVGHYEMNLSDLPVDFIAVSAHKFHGPKGVGFLYVKSRNHLKPLIHGGSQERELRAGTESVHNIVGLQKALELAYTNLKEESEYIKSLKEYFISSLKSKIPGIRFNGLSGDLDKSTYTLVNVSIPLSASESDMMLFQLDLKGIACSKGSACQSGAQLGSFVLNEVYGEKLDYPGIRFSFSKFTTKKELDYVIFVLKGLAVSQTN</sequence>
<reference evidence="12 13" key="1">
    <citation type="submission" date="2016-10" db="EMBL/GenBank/DDBJ databases">
        <authorList>
            <person name="de Groot N.N."/>
        </authorList>
    </citation>
    <scope>NUCLEOTIDE SEQUENCE [LARGE SCALE GENOMIC DNA]</scope>
    <source>
        <strain evidence="12 13">DSM 19803</strain>
    </source>
</reference>
<dbReference type="InterPro" id="IPR000192">
    <property type="entry name" value="Aminotrans_V_dom"/>
</dbReference>
<evidence type="ECO:0000256" key="10">
    <source>
        <dbReference type="RuleBase" id="RU004504"/>
    </source>
</evidence>
<dbReference type="GO" id="GO:0031071">
    <property type="term" value="F:cysteine desulfurase activity"/>
    <property type="evidence" value="ECO:0007669"/>
    <property type="project" value="UniProtKB-EC"/>
</dbReference>
<dbReference type="InterPro" id="IPR015424">
    <property type="entry name" value="PyrdxlP-dep_Trfase"/>
</dbReference>
<evidence type="ECO:0000313" key="12">
    <source>
        <dbReference type="EMBL" id="SDG75953.1"/>
    </source>
</evidence>
<comment type="similarity">
    <text evidence="2">Belongs to the class-V pyridoxal-phosphate-dependent aminotransferase family. NifS/IscS subfamily.</text>
</comment>
<evidence type="ECO:0000256" key="2">
    <source>
        <dbReference type="ARBA" id="ARBA00006490"/>
    </source>
</evidence>
<dbReference type="PROSITE" id="PS00595">
    <property type="entry name" value="AA_TRANSFER_CLASS_5"/>
    <property type="match status" value="1"/>
</dbReference>
<keyword evidence="6" id="KW-0663">Pyridoxal phosphate</keyword>
<dbReference type="GO" id="GO:0051536">
    <property type="term" value="F:iron-sulfur cluster binding"/>
    <property type="evidence" value="ECO:0007669"/>
    <property type="project" value="UniProtKB-KW"/>
</dbReference>
<evidence type="ECO:0000256" key="6">
    <source>
        <dbReference type="ARBA" id="ARBA00022898"/>
    </source>
</evidence>
<accession>A0A1G7WVK1</accession>
<keyword evidence="7" id="KW-0408">Iron</keyword>